<dbReference type="EMBL" id="CZQA01000001">
    <property type="protein sequence ID" value="CUS33923.1"/>
    <property type="molecule type" value="Genomic_DNA"/>
</dbReference>
<feature type="binding site" evidence="10">
    <location>
        <position position="126"/>
    </location>
    <ligand>
        <name>[4Fe-4S] cluster</name>
        <dbReference type="ChEBI" id="CHEBI:49883"/>
    </ligand>
</feature>
<dbReference type="GO" id="GO:0070814">
    <property type="term" value="P:hydrogen sulfide biosynthetic process"/>
    <property type="evidence" value="ECO:0007669"/>
    <property type="project" value="UniProtKB-UniRule"/>
</dbReference>
<dbReference type="GO" id="GO:0051539">
    <property type="term" value="F:4 iron, 4 sulfur cluster binding"/>
    <property type="evidence" value="ECO:0007669"/>
    <property type="project" value="UniProtKB-UniRule"/>
</dbReference>
<evidence type="ECO:0000256" key="11">
    <source>
        <dbReference type="SAM" id="MobiDB-lite"/>
    </source>
</evidence>
<evidence type="ECO:0000256" key="6">
    <source>
        <dbReference type="ARBA" id="ARBA00024386"/>
    </source>
</evidence>
<comment type="pathway">
    <text evidence="5 10">Sulfur metabolism; hydrogen sulfide biosynthesis; sulfite from sulfate.</text>
</comment>
<accession>A0A0S4L8B5</accession>
<evidence type="ECO:0000313" key="14">
    <source>
        <dbReference type="Proteomes" id="UP000199032"/>
    </source>
</evidence>
<evidence type="ECO:0000313" key="13">
    <source>
        <dbReference type="EMBL" id="CUS33923.1"/>
    </source>
</evidence>
<dbReference type="NCBIfam" id="TIGR00434">
    <property type="entry name" value="cysH"/>
    <property type="match status" value="1"/>
</dbReference>
<dbReference type="GO" id="GO:0046872">
    <property type="term" value="F:metal ion binding"/>
    <property type="evidence" value="ECO:0007669"/>
    <property type="project" value="UniProtKB-KW"/>
</dbReference>
<keyword evidence="14" id="KW-1185">Reference proteome</keyword>
<dbReference type="NCBIfam" id="NF002537">
    <property type="entry name" value="PRK02090.1"/>
    <property type="match status" value="1"/>
</dbReference>
<dbReference type="Gene3D" id="3.40.50.620">
    <property type="entry name" value="HUPs"/>
    <property type="match status" value="1"/>
</dbReference>
<dbReference type="CDD" id="cd23945">
    <property type="entry name" value="PAPS_reductase"/>
    <property type="match status" value="1"/>
</dbReference>
<feature type="active site" description="Nucleophile; cysteine thiosulfonate intermediate" evidence="10">
    <location>
        <position position="234"/>
    </location>
</feature>
<feature type="binding site" evidence="10">
    <location>
        <position position="125"/>
    </location>
    <ligand>
        <name>[4Fe-4S] cluster</name>
        <dbReference type="ChEBI" id="CHEBI:49883"/>
    </ligand>
</feature>
<dbReference type="GO" id="GO:0019379">
    <property type="term" value="P:sulfate assimilation, phosphoadenylyl sulfate reduction by phosphoadenylyl-sulfate reductase (thioredoxin)"/>
    <property type="evidence" value="ECO:0007669"/>
    <property type="project" value="UniProtKB-UniRule"/>
</dbReference>
<evidence type="ECO:0000256" key="10">
    <source>
        <dbReference type="HAMAP-Rule" id="MF_00063"/>
    </source>
</evidence>
<dbReference type="InterPro" id="IPR014729">
    <property type="entry name" value="Rossmann-like_a/b/a_fold"/>
</dbReference>
<feature type="binding site" evidence="10">
    <location>
        <position position="211"/>
    </location>
    <ligand>
        <name>[4Fe-4S] cluster</name>
        <dbReference type="ChEBI" id="CHEBI:49883"/>
    </ligand>
</feature>
<dbReference type="RefSeq" id="WP_218055318.1">
    <property type="nucleotide sequence ID" value="NZ_CZQA01000001.1"/>
</dbReference>
<sequence>MTVSGQSEQLAELQAWGASFETKQPQDVLTAAIERYGNIVLACSFGAEDVVLVDMVHRINPSVPLFYLDTDFLFPETYATRDQIVERYRLKPAQVIQGKSLLTPEQQARQYGEALWATKPGADQCCQLRKVEPLTRVLQGYDAWITGIRRDQAPSRANAGLIEWDDKFKLVKVNPLARWSWTDVWTYIKIYEVPYNPLHDQNYPSIGCTHCTKPVMPGQDPRSGRWQGNAKTECGLHKS</sequence>
<dbReference type="AlphaFoldDB" id="A0A0S4L8B5"/>
<dbReference type="NCBIfam" id="TIGR02055">
    <property type="entry name" value="APS_reductase"/>
    <property type="match status" value="1"/>
</dbReference>
<evidence type="ECO:0000256" key="1">
    <source>
        <dbReference type="ARBA" id="ARBA00009732"/>
    </source>
</evidence>
<gene>
    <name evidence="10 13" type="primary">cysH</name>
    <name evidence="13" type="ORF">COMA1_11419</name>
</gene>
<name>A0A0S4L8B5_9BACT</name>
<dbReference type="InterPro" id="IPR004511">
    <property type="entry name" value="PAPS/APS_Rdtase"/>
</dbReference>
<keyword evidence="10" id="KW-0411">Iron-sulfur</keyword>
<evidence type="ECO:0000256" key="9">
    <source>
        <dbReference type="ARBA" id="ARBA00032041"/>
    </source>
</evidence>
<reference evidence="13 14" key="1">
    <citation type="submission" date="2015-10" db="EMBL/GenBank/DDBJ databases">
        <authorList>
            <person name="Gilbert D.G."/>
        </authorList>
    </citation>
    <scope>NUCLEOTIDE SEQUENCE [LARGE SCALE GENOMIC DNA]</scope>
    <source>
        <strain evidence="13">COMA1</strain>
    </source>
</reference>
<dbReference type="EC" id="1.8.4.10" evidence="6 10"/>
<evidence type="ECO:0000256" key="2">
    <source>
        <dbReference type="ARBA" id="ARBA00022490"/>
    </source>
</evidence>
<keyword evidence="10" id="KW-0479">Metal-binding</keyword>
<dbReference type="PANTHER" id="PTHR46509:SF1">
    <property type="entry name" value="PHOSPHOADENOSINE PHOSPHOSULFATE REDUCTASE"/>
    <property type="match status" value="1"/>
</dbReference>
<comment type="function">
    <text evidence="4 10">Catalyzes the formation of sulfite from adenosine 5'-phosphosulfate (APS) using thioredoxin as an electron donor.</text>
</comment>
<dbReference type="GO" id="GO:0043866">
    <property type="term" value="F:adenylyl-sulfate reductase (thioredoxin) activity"/>
    <property type="evidence" value="ECO:0007669"/>
    <property type="project" value="UniProtKB-EC"/>
</dbReference>
<dbReference type="SUPFAM" id="SSF52402">
    <property type="entry name" value="Adenine nucleotide alpha hydrolases-like"/>
    <property type="match status" value="1"/>
</dbReference>
<keyword evidence="10" id="KW-0408">Iron</keyword>
<evidence type="ECO:0000256" key="7">
    <source>
        <dbReference type="ARBA" id="ARBA00029514"/>
    </source>
</evidence>
<dbReference type="PIRSF" id="PIRSF000857">
    <property type="entry name" value="PAPS_reductase"/>
    <property type="match status" value="1"/>
</dbReference>
<dbReference type="InterPro" id="IPR002500">
    <property type="entry name" value="PAPS_reduct_dom"/>
</dbReference>
<dbReference type="Pfam" id="PF01507">
    <property type="entry name" value="PAPS_reduct"/>
    <property type="match status" value="1"/>
</dbReference>
<dbReference type="PANTHER" id="PTHR46509">
    <property type="entry name" value="PHOSPHOADENOSINE PHOSPHOSULFATE REDUCTASE"/>
    <property type="match status" value="1"/>
</dbReference>
<dbReference type="STRING" id="1742972.COMA1_11419"/>
<comment type="cofactor">
    <cofactor evidence="10">
        <name>[4Fe-4S] cluster</name>
        <dbReference type="ChEBI" id="CHEBI:49883"/>
    </cofactor>
    <text evidence="10">Binds 1 [4Fe-4S] cluster per subunit.</text>
</comment>
<evidence type="ECO:0000256" key="4">
    <source>
        <dbReference type="ARBA" id="ARBA00024298"/>
    </source>
</evidence>
<evidence type="ECO:0000256" key="5">
    <source>
        <dbReference type="ARBA" id="ARBA00024327"/>
    </source>
</evidence>
<feature type="domain" description="Phosphoadenosine phosphosulphate reductase" evidence="12">
    <location>
        <begin position="38"/>
        <end position="214"/>
    </location>
</feature>
<comment type="catalytic activity">
    <reaction evidence="10">
        <text>[thioredoxin]-disulfide + sulfite + AMP + 2 H(+) = adenosine 5'-phosphosulfate + [thioredoxin]-dithiol</text>
        <dbReference type="Rhea" id="RHEA:21976"/>
        <dbReference type="Rhea" id="RHEA-COMP:10698"/>
        <dbReference type="Rhea" id="RHEA-COMP:10700"/>
        <dbReference type="ChEBI" id="CHEBI:15378"/>
        <dbReference type="ChEBI" id="CHEBI:17359"/>
        <dbReference type="ChEBI" id="CHEBI:29950"/>
        <dbReference type="ChEBI" id="CHEBI:50058"/>
        <dbReference type="ChEBI" id="CHEBI:58243"/>
        <dbReference type="ChEBI" id="CHEBI:456215"/>
        <dbReference type="EC" id="1.8.4.10"/>
    </reaction>
</comment>
<dbReference type="GO" id="GO:0019344">
    <property type="term" value="P:cysteine biosynthetic process"/>
    <property type="evidence" value="ECO:0007669"/>
    <property type="project" value="InterPro"/>
</dbReference>
<protein>
    <recommendedName>
        <fullName evidence="7 10">Adenosine 5'-phosphosulfate reductase</fullName>
        <shortName evidence="10">APS reductase</shortName>
        <ecNumber evidence="6 10">1.8.4.10</ecNumber>
    </recommendedName>
    <alternativeName>
        <fullName evidence="9 10">5'-adenylylsulfate reductase</fullName>
    </alternativeName>
    <alternativeName>
        <fullName evidence="8 10">Thioredoxin-dependent 5'-adenylylsulfate reductase</fullName>
    </alternativeName>
</protein>
<dbReference type="InterPro" id="IPR011798">
    <property type="entry name" value="APS_reductase"/>
</dbReference>
<keyword evidence="2 10" id="KW-0963">Cytoplasm</keyword>
<evidence type="ECO:0000256" key="3">
    <source>
        <dbReference type="ARBA" id="ARBA00023002"/>
    </source>
</evidence>
<dbReference type="Proteomes" id="UP000199032">
    <property type="component" value="Unassembled WGS sequence"/>
</dbReference>
<feature type="binding site" evidence="10">
    <location>
        <position position="208"/>
    </location>
    <ligand>
        <name>[4Fe-4S] cluster</name>
        <dbReference type="ChEBI" id="CHEBI:49883"/>
    </ligand>
</feature>
<comment type="subcellular location">
    <subcellularLocation>
        <location evidence="10">Cytoplasm</location>
    </subcellularLocation>
</comment>
<evidence type="ECO:0000256" key="8">
    <source>
        <dbReference type="ARBA" id="ARBA00030894"/>
    </source>
</evidence>
<proteinExistence type="inferred from homology"/>
<keyword evidence="3 10" id="KW-0560">Oxidoreductase</keyword>
<organism evidence="13 14">
    <name type="scientific">Candidatus Nitrospira nitrosa</name>
    <dbReference type="NCBI Taxonomy" id="1742972"/>
    <lineage>
        <taxon>Bacteria</taxon>
        <taxon>Pseudomonadati</taxon>
        <taxon>Nitrospirota</taxon>
        <taxon>Nitrospiria</taxon>
        <taxon>Nitrospirales</taxon>
        <taxon>Nitrospiraceae</taxon>
        <taxon>Nitrospira</taxon>
    </lineage>
</organism>
<evidence type="ECO:0000259" key="12">
    <source>
        <dbReference type="Pfam" id="PF01507"/>
    </source>
</evidence>
<dbReference type="GO" id="GO:0004604">
    <property type="term" value="F:phosphoadenylyl-sulfate reductase (thioredoxin) activity"/>
    <property type="evidence" value="ECO:0007669"/>
    <property type="project" value="UniProtKB-UniRule"/>
</dbReference>
<feature type="region of interest" description="Disordered" evidence="11">
    <location>
        <begin position="218"/>
        <end position="239"/>
    </location>
</feature>
<dbReference type="HAMAP" id="MF_00063">
    <property type="entry name" value="CysH"/>
    <property type="match status" value="1"/>
</dbReference>
<comment type="similarity">
    <text evidence="1 10">Belongs to the PAPS reductase family. CysH subfamily.</text>
</comment>
<dbReference type="GO" id="GO:0005737">
    <property type="term" value="C:cytoplasm"/>
    <property type="evidence" value="ECO:0007669"/>
    <property type="project" value="UniProtKB-SubCell"/>
</dbReference>